<dbReference type="GO" id="GO:0044780">
    <property type="term" value="P:bacterial-type flagellum assembly"/>
    <property type="evidence" value="ECO:0007669"/>
    <property type="project" value="InterPro"/>
</dbReference>
<dbReference type="NCBIfam" id="TIGR03170">
    <property type="entry name" value="flgA_cterm"/>
    <property type="match status" value="1"/>
</dbReference>
<dbReference type="InterPro" id="IPR017585">
    <property type="entry name" value="SAF_FlgA"/>
</dbReference>
<feature type="domain" description="SAF" evidence="5">
    <location>
        <begin position="199"/>
        <end position="260"/>
    </location>
</feature>
<dbReference type="AlphaFoldDB" id="A0A1H1MGP2"/>
<dbReference type="SMART" id="SM00858">
    <property type="entry name" value="SAF"/>
    <property type="match status" value="1"/>
</dbReference>
<proteinExistence type="predicted"/>
<keyword evidence="7" id="KW-1185">Reference proteome</keyword>
<feature type="signal peptide" evidence="4">
    <location>
        <begin position="1"/>
        <end position="26"/>
    </location>
</feature>
<comment type="subcellular location">
    <subcellularLocation>
        <location evidence="1">Periplasm</location>
    </subcellularLocation>
</comment>
<accession>A0A1H1MGP2</accession>
<organism evidence="6 7">
    <name type="scientific">Bradyrhizobium canariense</name>
    <dbReference type="NCBI Taxonomy" id="255045"/>
    <lineage>
        <taxon>Bacteria</taxon>
        <taxon>Pseudomonadati</taxon>
        <taxon>Pseudomonadota</taxon>
        <taxon>Alphaproteobacteria</taxon>
        <taxon>Hyphomicrobiales</taxon>
        <taxon>Nitrobacteraceae</taxon>
        <taxon>Bradyrhizobium</taxon>
    </lineage>
</organism>
<reference evidence="7" key="1">
    <citation type="submission" date="2016-10" db="EMBL/GenBank/DDBJ databases">
        <authorList>
            <person name="Varghese N."/>
            <person name="Submissions S."/>
        </authorList>
    </citation>
    <scope>NUCLEOTIDE SEQUENCE [LARGE SCALE GENOMIC DNA]</scope>
    <source>
        <strain evidence="7">GAS369</strain>
    </source>
</reference>
<keyword evidence="3" id="KW-0574">Periplasm</keyword>
<evidence type="ECO:0000256" key="4">
    <source>
        <dbReference type="SAM" id="SignalP"/>
    </source>
</evidence>
<evidence type="ECO:0000256" key="2">
    <source>
        <dbReference type="ARBA" id="ARBA00022729"/>
    </source>
</evidence>
<protein>
    <submittedName>
        <fullName evidence="6">Flagella basal body P-ring formation protein FlgA</fullName>
    </submittedName>
</protein>
<dbReference type="Pfam" id="PF13144">
    <property type="entry name" value="ChapFlgA"/>
    <property type="match status" value="1"/>
</dbReference>
<dbReference type="Gene3D" id="3.90.1210.10">
    <property type="entry name" value="Antifreeze-like/N-acetylneuraminic acid synthase C-terminal domain"/>
    <property type="match status" value="1"/>
</dbReference>
<evidence type="ECO:0000256" key="1">
    <source>
        <dbReference type="ARBA" id="ARBA00004418"/>
    </source>
</evidence>
<dbReference type="InterPro" id="IPR039246">
    <property type="entry name" value="Flagellar_FlgA"/>
</dbReference>
<dbReference type="GO" id="GO:0042597">
    <property type="term" value="C:periplasmic space"/>
    <property type="evidence" value="ECO:0007669"/>
    <property type="project" value="UniProtKB-SubCell"/>
</dbReference>
<keyword evidence="2 4" id="KW-0732">Signal</keyword>
<gene>
    <name evidence="6" type="ORF">SAMN05444158_0223</name>
</gene>
<keyword evidence="6" id="KW-0969">Cilium</keyword>
<name>A0A1H1MGP2_9BRAD</name>
<evidence type="ECO:0000313" key="6">
    <source>
        <dbReference type="EMBL" id="SDR86014.1"/>
    </source>
</evidence>
<feature type="chain" id="PRO_5009254461" evidence="4">
    <location>
        <begin position="27"/>
        <end position="361"/>
    </location>
</feature>
<evidence type="ECO:0000313" key="7">
    <source>
        <dbReference type="Proteomes" id="UP000243904"/>
    </source>
</evidence>
<dbReference type="PANTHER" id="PTHR36307:SF1">
    <property type="entry name" value="FLAGELLA BASAL BODY P-RING FORMATION PROTEIN FLGA"/>
    <property type="match status" value="1"/>
</dbReference>
<keyword evidence="6" id="KW-0282">Flagellum</keyword>
<keyword evidence="6" id="KW-0966">Cell projection</keyword>
<evidence type="ECO:0000256" key="3">
    <source>
        <dbReference type="ARBA" id="ARBA00022764"/>
    </source>
</evidence>
<dbReference type="Gene3D" id="2.30.30.760">
    <property type="match status" value="1"/>
</dbReference>
<dbReference type="EMBL" id="LT629750">
    <property type="protein sequence ID" value="SDR86014.1"/>
    <property type="molecule type" value="Genomic_DNA"/>
</dbReference>
<dbReference type="InterPro" id="IPR013974">
    <property type="entry name" value="SAF"/>
</dbReference>
<dbReference type="CDD" id="cd11614">
    <property type="entry name" value="SAF_CpaB_FlgA_like"/>
    <property type="match status" value="1"/>
</dbReference>
<sequence length="361" mass="37863">MGLIMIVRSILLASALLMAATATAFAQSNDDAIAAPVLRADVTVTSDVVRIGDVIDNAGTAAQIAIYRAPDLGTTGSLPTAQVLAALQAHQVIGVNTKDIKAVSVTRLSRSIEAQDIPQQVAHALEHRSGLGDAANLTLTFDRDLQDVQLDATYTGNMQPVSTRFEPRSGRFDVSFEISSDSNVPATKLRFTGTAIETVEAAVLARSVERNEVLKSSDVIVERRPKAEVGGDAATRNAVVGMQMRRQLRAGQALRTGDVTKPDLVQRDDNVTLIYQAAGLYLTIRGKALDSGAEGDVVNVNSQQSKRTISGVVIGRGQVAITVATPRLPSASDTPINVGAAETAPVSVAASNSSSVAPKTE</sequence>
<evidence type="ECO:0000259" key="5">
    <source>
        <dbReference type="SMART" id="SM00858"/>
    </source>
</evidence>
<dbReference type="Proteomes" id="UP000243904">
    <property type="component" value="Chromosome I"/>
</dbReference>
<dbReference type="PANTHER" id="PTHR36307">
    <property type="entry name" value="FLAGELLA BASAL BODY P-RING FORMATION PROTEIN FLGA"/>
    <property type="match status" value="1"/>
</dbReference>